<name>A0ABQ2VT91_9ACTN</name>
<sequence length="60" mass="6635">MSGVAIRLVHMTVRDLAAELVDHEESDDQKQFADEGRSGRTVRLPICRLATGVHHPVPLC</sequence>
<protein>
    <submittedName>
        <fullName evidence="1">Uncharacterized protein</fullName>
    </submittedName>
</protein>
<proteinExistence type="predicted"/>
<gene>
    <name evidence="1" type="ORF">GCM10015535_03180</name>
</gene>
<accession>A0ABQ2VT91</accession>
<comment type="caution">
    <text evidence="1">The sequence shown here is derived from an EMBL/GenBank/DDBJ whole genome shotgun (WGS) entry which is preliminary data.</text>
</comment>
<keyword evidence="2" id="KW-1185">Reference proteome</keyword>
<organism evidence="1 2">
    <name type="scientific">Streptomyces gelaticus</name>
    <dbReference type="NCBI Taxonomy" id="285446"/>
    <lineage>
        <taxon>Bacteria</taxon>
        <taxon>Bacillati</taxon>
        <taxon>Actinomycetota</taxon>
        <taxon>Actinomycetes</taxon>
        <taxon>Kitasatosporales</taxon>
        <taxon>Streptomycetaceae</taxon>
        <taxon>Streptomyces</taxon>
    </lineage>
</organism>
<evidence type="ECO:0000313" key="2">
    <source>
        <dbReference type="Proteomes" id="UP000660675"/>
    </source>
</evidence>
<reference evidence="2" key="1">
    <citation type="journal article" date="2019" name="Int. J. Syst. Evol. Microbiol.">
        <title>The Global Catalogue of Microorganisms (GCM) 10K type strain sequencing project: providing services to taxonomists for standard genome sequencing and annotation.</title>
        <authorList>
            <consortium name="The Broad Institute Genomics Platform"/>
            <consortium name="The Broad Institute Genome Sequencing Center for Infectious Disease"/>
            <person name="Wu L."/>
            <person name="Ma J."/>
        </authorList>
    </citation>
    <scope>NUCLEOTIDE SEQUENCE [LARGE SCALE GENOMIC DNA]</scope>
    <source>
        <strain evidence="2">JCM 4376</strain>
    </source>
</reference>
<dbReference type="EMBL" id="BMTF01000001">
    <property type="protein sequence ID" value="GGV74417.1"/>
    <property type="molecule type" value="Genomic_DNA"/>
</dbReference>
<dbReference type="Proteomes" id="UP000660675">
    <property type="component" value="Unassembled WGS sequence"/>
</dbReference>
<evidence type="ECO:0000313" key="1">
    <source>
        <dbReference type="EMBL" id="GGV74417.1"/>
    </source>
</evidence>